<dbReference type="InterPro" id="IPR018122">
    <property type="entry name" value="TF_fork_head_CS_1"/>
</dbReference>
<feature type="region of interest" description="Disordered" evidence="12">
    <location>
        <begin position="296"/>
        <end position="382"/>
    </location>
</feature>
<comment type="subcellular location">
    <subcellularLocation>
        <location evidence="1 11">Nucleus</location>
    </subcellularLocation>
</comment>
<feature type="DNA-binding region" description="Fork-head" evidence="11">
    <location>
        <begin position="384"/>
        <end position="478"/>
    </location>
</feature>
<evidence type="ECO:0000256" key="3">
    <source>
        <dbReference type="ARBA" id="ARBA00022553"/>
    </source>
</evidence>
<dbReference type="PROSITE" id="PS00658">
    <property type="entry name" value="FORK_HEAD_2"/>
    <property type="match status" value="1"/>
</dbReference>
<evidence type="ECO:0000256" key="6">
    <source>
        <dbReference type="ARBA" id="ARBA00023015"/>
    </source>
</evidence>
<keyword evidence="8" id="KW-0804">Transcription</keyword>
<dbReference type="EMBL" id="KQ435760">
    <property type="protein sequence ID" value="KOX75608.1"/>
    <property type="molecule type" value="Genomic_DNA"/>
</dbReference>
<feature type="compositionally biased region" description="Low complexity" evidence="12">
    <location>
        <begin position="342"/>
        <end position="380"/>
    </location>
</feature>
<dbReference type="AlphaFoldDB" id="A0A0N0U5Z0"/>
<accession>A0A0N0U5Z0</accession>
<dbReference type="InterPro" id="IPR001766">
    <property type="entry name" value="Fork_head_dom"/>
</dbReference>
<dbReference type="GO" id="GO:0000981">
    <property type="term" value="F:DNA-binding transcription factor activity, RNA polymerase II-specific"/>
    <property type="evidence" value="ECO:0007669"/>
    <property type="project" value="TreeGrafter"/>
</dbReference>
<dbReference type="PROSITE" id="PS50039">
    <property type="entry name" value="FORK_HEAD_3"/>
    <property type="match status" value="1"/>
</dbReference>
<dbReference type="SUPFAM" id="SSF46785">
    <property type="entry name" value="Winged helix' DNA-binding domain"/>
    <property type="match status" value="1"/>
</dbReference>
<keyword evidence="6" id="KW-0805">Transcription regulation</keyword>
<dbReference type="Proteomes" id="UP000053105">
    <property type="component" value="Unassembled WGS sequence"/>
</dbReference>
<evidence type="ECO:0000256" key="5">
    <source>
        <dbReference type="ARBA" id="ARBA00022843"/>
    </source>
</evidence>
<evidence type="ECO:0000313" key="15">
    <source>
        <dbReference type="Proteomes" id="UP000053105"/>
    </source>
</evidence>
<keyword evidence="7 11" id="KW-0238">DNA-binding</keyword>
<evidence type="ECO:0000256" key="8">
    <source>
        <dbReference type="ARBA" id="ARBA00023163"/>
    </source>
</evidence>
<dbReference type="InterPro" id="IPR030456">
    <property type="entry name" value="TF_fork_head_CS_2"/>
</dbReference>
<dbReference type="GO" id="GO:0005634">
    <property type="term" value="C:nucleus"/>
    <property type="evidence" value="ECO:0007669"/>
    <property type="project" value="UniProtKB-SubCell"/>
</dbReference>
<protein>
    <recommendedName>
        <fullName evidence="10">Forkhead box protein L2</fullName>
    </recommendedName>
</protein>
<evidence type="ECO:0000256" key="2">
    <source>
        <dbReference type="ARBA" id="ARBA00022499"/>
    </source>
</evidence>
<dbReference type="PRINTS" id="PR00053">
    <property type="entry name" value="FORKHEAD"/>
</dbReference>
<evidence type="ECO:0000256" key="12">
    <source>
        <dbReference type="SAM" id="MobiDB-lite"/>
    </source>
</evidence>
<dbReference type="OrthoDB" id="9926427at2759"/>
<feature type="domain" description="Fork-head" evidence="13">
    <location>
        <begin position="384"/>
        <end position="478"/>
    </location>
</feature>
<evidence type="ECO:0000256" key="10">
    <source>
        <dbReference type="ARBA" id="ARBA00034872"/>
    </source>
</evidence>
<dbReference type="InterPro" id="IPR047515">
    <property type="entry name" value="FH_FOXL2"/>
</dbReference>
<keyword evidence="5" id="KW-0832">Ubl conjugation</keyword>
<keyword evidence="9 11" id="KW-0539">Nucleus</keyword>
<dbReference type="PANTHER" id="PTHR11829">
    <property type="entry name" value="FORKHEAD BOX PROTEIN"/>
    <property type="match status" value="1"/>
</dbReference>
<evidence type="ECO:0000256" key="1">
    <source>
        <dbReference type="ARBA" id="ARBA00004123"/>
    </source>
</evidence>
<dbReference type="InterPro" id="IPR050211">
    <property type="entry name" value="FOX_domain-containing"/>
</dbReference>
<dbReference type="InterPro" id="IPR036388">
    <property type="entry name" value="WH-like_DNA-bd_sf"/>
</dbReference>
<proteinExistence type="predicted"/>
<dbReference type="PROSITE" id="PS00657">
    <property type="entry name" value="FORK_HEAD_1"/>
    <property type="match status" value="1"/>
</dbReference>
<evidence type="ECO:0000256" key="9">
    <source>
        <dbReference type="ARBA" id="ARBA00023242"/>
    </source>
</evidence>
<dbReference type="GO" id="GO:0009653">
    <property type="term" value="P:anatomical structure morphogenesis"/>
    <property type="evidence" value="ECO:0007669"/>
    <property type="project" value="TreeGrafter"/>
</dbReference>
<evidence type="ECO:0000313" key="14">
    <source>
        <dbReference type="EMBL" id="KOX75608.1"/>
    </source>
</evidence>
<keyword evidence="4" id="KW-0221">Differentiation</keyword>
<dbReference type="CDD" id="cd20028">
    <property type="entry name" value="FH_FOXL2"/>
    <property type="match status" value="1"/>
</dbReference>
<dbReference type="InterPro" id="IPR036390">
    <property type="entry name" value="WH_DNA-bd_sf"/>
</dbReference>
<feature type="region of interest" description="Disordered" evidence="12">
    <location>
        <begin position="581"/>
        <end position="609"/>
    </location>
</feature>
<dbReference type="GO" id="GO:0000978">
    <property type="term" value="F:RNA polymerase II cis-regulatory region sequence-specific DNA binding"/>
    <property type="evidence" value="ECO:0007669"/>
    <property type="project" value="TreeGrafter"/>
</dbReference>
<evidence type="ECO:0000259" key="13">
    <source>
        <dbReference type="PROSITE" id="PS50039"/>
    </source>
</evidence>
<dbReference type="STRING" id="166423.A0A0N0U5Z0"/>
<dbReference type="Pfam" id="PF00250">
    <property type="entry name" value="Forkhead"/>
    <property type="match status" value="1"/>
</dbReference>
<gene>
    <name evidence="14" type="ORF">WN51_12797</name>
</gene>
<evidence type="ECO:0000256" key="4">
    <source>
        <dbReference type="ARBA" id="ARBA00022782"/>
    </source>
</evidence>
<dbReference type="PANTHER" id="PTHR11829:SF411">
    <property type="entry name" value="FORKHEAD BOX PROTEIN L2"/>
    <property type="match status" value="1"/>
</dbReference>
<sequence length="740" mass="81273">MVLHFFWKTSIALKGLKGYSAQCFPASETNRGGIEELFCEQAHATDAPDRSFHPMEEARLYRSLRPNDLNSSRILGNDYRAKHDCLIVISEMPPEHGYIIMFGGSVLDQFFSKVEHSNTCSTAIEVEALYWAELIVSANFKNHFQLLDVSRYLPLKNVTRSIDGVACDQCWTVLSVMEGLPAYWEDLAVQHSINAAATASIFMNYDLDKPRMVSHVIPVAGELQQGNGSLGVAGLGGMQEPSHSLKIKQEPFQVSPSSPLPPLHQVSSFVSEMQNGCVGVSKELESSMSLARGLTSHHASLAHHHSHHNLHSPNSAVSMHSVGSTHHHLDEKGSSPTGVLHSTTNSNPSTPSTPSTPTTVADGSSAATGTGNGNGSNNDSASKKPPYSYVALIAMAIQHSTQKRATLSEIYAYITTRFPYFQKNKKGWQNSIRHNLSLNECFVKVPRDGGGERKGNFWTLDPQYADMFENGNYRRRRRMKRPYRNAPYHKPLFGDPFSPTHVHLGPRNLFGHSPPSYAPSTYTRYDTSAWSLQQSQLSYSHCQSLQPQLQPMQSMQIPTMNGYSQLGTSLSKAFQGNYLDVPGGTTSSPSSMGSGSFGSSFARRHDASMTQETVPTRCYWPEMVNVKEEPGTVAVSSTSVGGMGVPSGMMGSTTPTGVSTTGFAPMEFQSRTSLWAQNIPSKMRKKNGRGKSSQWLAMVDVCVDEDVLQTRYAQSSFNILRKREAGRAQPVNTVRASAQE</sequence>
<keyword evidence="3" id="KW-0597">Phosphoprotein</keyword>
<organism evidence="14 15">
    <name type="scientific">Melipona quadrifasciata</name>
    <dbReference type="NCBI Taxonomy" id="166423"/>
    <lineage>
        <taxon>Eukaryota</taxon>
        <taxon>Metazoa</taxon>
        <taxon>Ecdysozoa</taxon>
        <taxon>Arthropoda</taxon>
        <taxon>Hexapoda</taxon>
        <taxon>Insecta</taxon>
        <taxon>Pterygota</taxon>
        <taxon>Neoptera</taxon>
        <taxon>Endopterygota</taxon>
        <taxon>Hymenoptera</taxon>
        <taxon>Apocrita</taxon>
        <taxon>Aculeata</taxon>
        <taxon>Apoidea</taxon>
        <taxon>Anthophila</taxon>
        <taxon>Apidae</taxon>
        <taxon>Melipona</taxon>
    </lineage>
</organism>
<reference evidence="14 15" key="1">
    <citation type="submission" date="2015-07" db="EMBL/GenBank/DDBJ databases">
        <title>The genome of Melipona quadrifasciata.</title>
        <authorList>
            <person name="Pan H."/>
            <person name="Kapheim K."/>
        </authorList>
    </citation>
    <scope>NUCLEOTIDE SEQUENCE [LARGE SCALE GENOMIC DNA]</scope>
    <source>
        <strain evidence="14">0111107301</strain>
        <tissue evidence="14">Whole body</tissue>
    </source>
</reference>
<dbReference type="FunFam" id="1.10.10.10:FF:000016">
    <property type="entry name" value="Forkhead box protein I1"/>
    <property type="match status" value="1"/>
</dbReference>
<evidence type="ECO:0000256" key="11">
    <source>
        <dbReference type="PROSITE-ProRule" id="PRU00089"/>
    </source>
</evidence>
<dbReference type="SMART" id="SM00339">
    <property type="entry name" value="FH"/>
    <property type="match status" value="1"/>
</dbReference>
<feature type="compositionally biased region" description="Low complexity" evidence="12">
    <location>
        <begin position="582"/>
        <end position="601"/>
    </location>
</feature>
<evidence type="ECO:0000256" key="7">
    <source>
        <dbReference type="ARBA" id="ARBA00023125"/>
    </source>
</evidence>
<dbReference type="Gene3D" id="1.10.10.10">
    <property type="entry name" value="Winged helix-like DNA-binding domain superfamily/Winged helix DNA-binding domain"/>
    <property type="match status" value="1"/>
</dbReference>
<dbReference type="GO" id="GO:0030154">
    <property type="term" value="P:cell differentiation"/>
    <property type="evidence" value="ECO:0007669"/>
    <property type="project" value="UniProtKB-KW"/>
</dbReference>
<keyword evidence="15" id="KW-1185">Reference proteome</keyword>
<feature type="compositionally biased region" description="Basic residues" evidence="12">
    <location>
        <begin position="300"/>
        <end position="310"/>
    </location>
</feature>
<keyword evidence="2" id="KW-1017">Isopeptide bond</keyword>
<name>A0A0N0U5Z0_9HYME</name>